<dbReference type="GO" id="GO:0006508">
    <property type="term" value="P:proteolysis"/>
    <property type="evidence" value="ECO:0007669"/>
    <property type="project" value="InterPro"/>
</dbReference>
<dbReference type="Gene3D" id="3.40.710.10">
    <property type="entry name" value="DD-peptidase/beta-lactamase superfamily"/>
    <property type="match status" value="1"/>
</dbReference>
<reference evidence="12 13" key="1">
    <citation type="submission" date="2017-02" db="EMBL/GenBank/DDBJ databases">
        <title>Arcobacter caeni sp. nov, a new Arcobacter species isolated from reclaimed water.</title>
        <authorList>
            <person name="Figueras M.J."/>
            <person name="Perez-Cataluna A."/>
            <person name="Salas-Masso N."/>
        </authorList>
    </citation>
    <scope>NUCLEOTIDE SEQUENCE [LARGE SCALE GENOMIC DNA]</scope>
    <source>
        <strain evidence="12 13">RW17-10</strain>
    </source>
</reference>
<keyword evidence="4" id="KW-0133">Cell shape</keyword>
<sequence>MRFFLAVLCFMFIPTLVFSDSSEVFHKIEKDLDSIIIKDLNKKRLIFTKGENQRLSPASLTKIMTAILAIESGNMNSVVTITPEMKKVEPTIANFQVGEKFYLKDLVHAALIRSANDAANSIAIYLGKGNKQLFVNMMNIKAKQLGMTNTNFTNPCGFDAGNHRSTARDLLVLTEYAIKNPTFNSIVKLDKYSFSALNTNKKYFFTTSNKLLKDEPYIIGVKTGYTNKAGACLIARAKKGNQDILMVMLNAHNRWPNAKKALDSIMN</sequence>
<proteinExistence type="inferred from homology"/>
<evidence type="ECO:0000256" key="1">
    <source>
        <dbReference type="ARBA" id="ARBA00007164"/>
    </source>
</evidence>
<keyword evidence="6" id="KW-0961">Cell wall biogenesis/degradation</keyword>
<evidence type="ECO:0000256" key="8">
    <source>
        <dbReference type="PIRSR" id="PIRSR618044-2"/>
    </source>
</evidence>
<evidence type="ECO:0000313" key="12">
    <source>
        <dbReference type="EMBL" id="PUE65543.1"/>
    </source>
</evidence>
<feature type="active site" description="Acyl-ester intermediate" evidence="7">
    <location>
        <position position="59"/>
    </location>
</feature>
<dbReference type="PRINTS" id="PR00725">
    <property type="entry name" value="DADACBPTASE1"/>
</dbReference>
<dbReference type="GO" id="GO:0071555">
    <property type="term" value="P:cell wall organization"/>
    <property type="evidence" value="ECO:0007669"/>
    <property type="project" value="UniProtKB-KW"/>
</dbReference>
<evidence type="ECO:0000256" key="6">
    <source>
        <dbReference type="ARBA" id="ARBA00023316"/>
    </source>
</evidence>
<dbReference type="OrthoDB" id="9795979at2"/>
<name>A0A363D2R4_9BACT</name>
<organism evidence="12 13">
    <name type="scientific">Arcobacter caeni</name>
    <dbReference type="NCBI Taxonomy" id="1912877"/>
    <lineage>
        <taxon>Bacteria</taxon>
        <taxon>Pseudomonadati</taxon>
        <taxon>Campylobacterota</taxon>
        <taxon>Epsilonproteobacteria</taxon>
        <taxon>Campylobacterales</taxon>
        <taxon>Arcobacteraceae</taxon>
        <taxon>Arcobacter</taxon>
    </lineage>
</organism>
<evidence type="ECO:0000256" key="5">
    <source>
        <dbReference type="ARBA" id="ARBA00022984"/>
    </source>
</evidence>
<dbReference type="GO" id="GO:0009002">
    <property type="term" value="F:serine-type D-Ala-D-Ala carboxypeptidase activity"/>
    <property type="evidence" value="ECO:0007669"/>
    <property type="project" value="InterPro"/>
</dbReference>
<evidence type="ECO:0000256" key="2">
    <source>
        <dbReference type="ARBA" id="ARBA00022729"/>
    </source>
</evidence>
<dbReference type="InterPro" id="IPR012338">
    <property type="entry name" value="Beta-lactam/transpept-like"/>
</dbReference>
<dbReference type="AlphaFoldDB" id="A0A363D2R4"/>
<dbReference type="GO" id="GO:0009252">
    <property type="term" value="P:peptidoglycan biosynthetic process"/>
    <property type="evidence" value="ECO:0007669"/>
    <property type="project" value="UniProtKB-KW"/>
</dbReference>
<feature type="active site" description="Proton acceptor" evidence="7">
    <location>
        <position position="62"/>
    </location>
</feature>
<comment type="similarity">
    <text evidence="1 9">Belongs to the peptidase S11 family.</text>
</comment>
<keyword evidence="5" id="KW-0573">Peptidoglycan synthesis</keyword>
<dbReference type="Pfam" id="PF00768">
    <property type="entry name" value="Peptidase_S11"/>
    <property type="match status" value="1"/>
</dbReference>
<keyword evidence="2 10" id="KW-0732">Signal</keyword>
<protein>
    <submittedName>
        <fullName evidence="12">Peptidase S11</fullName>
    </submittedName>
</protein>
<dbReference type="PANTHER" id="PTHR21581">
    <property type="entry name" value="D-ALANYL-D-ALANINE CARBOXYPEPTIDASE"/>
    <property type="match status" value="1"/>
</dbReference>
<evidence type="ECO:0000256" key="7">
    <source>
        <dbReference type="PIRSR" id="PIRSR618044-1"/>
    </source>
</evidence>
<dbReference type="EMBL" id="MUXE01000004">
    <property type="protein sequence ID" value="PUE65543.1"/>
    <property type="molecule type" value="Genomic_DNA"/>
</dbReference>
<gene>
    <name evidence="12" type="ORF">B0174_04260</name>
</gene>
<comment type="caution">
    <text evidence="12">The sequence shown here is derived from an EMBL/GenBank/DDBJ whole genome shotgun (WGS) entry which is preliminary data.</text>
</comment>
<keyword evidence="3" id="KW-0378">Hydrolase</keyword>
<dbReference type="PANTHER" id="PTHR21581:SF33">
    <property type="entry name" value="D-ALANYL-D-ALANINE CARBOXYPEPTIDASE DACB"/>
    <property type="match status" value="1"/>
</dbReference>
<evidence type="ECO:0000313" key="13">
    <source>
        <dbReference type="Proteomes" id="UP000251135"/>
    </source>
</evidence>
<evidence type="ECO:0000256" key="3">
    <source>
        <dbReference type="ARBA" id="ARBA00022801"/>
    </source>
</evidence>
<feature type="binding site" evidence="8">
    <location>
        <position position="222"/>
    </location>
    <ligand>
        <name>substrate</name>
    </ligand>
</feature>
<evidence type="ECO:0000259" key="11">
    <source>
        <dbReference type="Pfam" id="PF00768"/>
    </source>
</evidence>
<dbReference type="GO" id="GO:0008360">
    <property type="term" value="P:regulation of cell shape"/>
    <property type="evidence" value="ECO:0007669"/>
    <property type="project" value="UniProtKB-KW"/>
</dbReference>
<accession>A0A363D2R4</accession>
<keyword evidence="13" id="KW-1185">Reference proteome</keyword>
<evidence type="ECO:0000256" key="9">
    <source>
        <dbReference type="RuleBase" id="RU004016"/>
    </source>
</evidence>
<dbReference type="InterPro" id="IPR001967">
    <property type="entry name" value="Peptidase_S11_N"/>
</dbReference>
<dbReference type="Proteomes" id="UP000251135">
    <property type="component" value="Unassembled WGS sequence"/>
</dbReference>
<evidence type="ECO:0000256" key="10">
    <source>
        <dbReference type="SAM" id="SignalP"/>
    </source>
</evidence>
<evidence type="ECO:0000256" key="4">
    <source>
        <dbReference type="ARBA" id="ARBA00022960"/>
    </source>
</evidence>
<feature type="active site" evidence="7">
    <location>
        <position position="114"/>
    </location>
</feature>
<dbReference type="InterPro" id="IPR018044">
    <property type="entry name" value="Peptidase_S11"/>
</dbReference>
<feature type="chain" id="PRO_5016619108" evidence="10">
    <location>
        <begin position="20"/>
        <end position="267"/>
    </location>
</feature>
<dbReference type="RefSeq" id="WP_108558416.1">
    <property type="nucleotide sequence ID" value="NZ_MUXE01000004.1"/>
</dbReference>
<dbReference type="SUPFAM" id="SSF56601">
    <property type="entry name" value="beta-lactamase/transpeptidase-like"/>
    <property type="match status" value="1"/>
</dbReference>
<feature type="domain" description="Peptidase S11 D-alanyl-D-alanine carboxypeptidase A N-terminal" evidence="11">
    <location>
        <begin position="31"/>
        <end position="252"/>
    </location>
</feature>
<feature type="signal peptide" evidence="10">
    <location>
        <begin position="1"/>
        <end position="19"/>
    </location>
</feature>